<evidence type="ECO:0000313" key="2">
    <source>
        <dbReference type="EMBL" id="ADI03030.1"/>
    </source>
</evidence>
<keyword evidence="1" id="KW-1133">Transmembrane helix</keyword>
<feature type="transmembrane region" description="Helical" evidence="1">
    <location>
        <begin position="44"/>
        <end position="60"/>
    </location>
</feature>
<reference evidence="2 3" key="2">
    <citation type="journal article" date="2010" name="Stand. Genomic Sci.">
        <title>Complete genome sequence of Syntrophothermus lipocalidus type strain (TGB-C1).</title>
        <authorList>
            <person name="Djao O.D."/>
            <person name="Zhang X."/>
            <person name="Lucas S."/>
            <person name="Lapidus A."/>
            <person name="Del Rio T.G."/>
            <person name="Nolan M."/>
            <person name="Tice H."/>
            <person name="Cheng J.F."/>
            <person name="Han C."/>
            <person name="Tapia R."/>
            <person name="Goodwin L."/>
            <person name="Pitluck S."/>
            <person name="Liolios K."/>
            <person name="Ivanova N."/>
            <person name="Mavromatis K."/>
            <person name="Mikhailova N."/>
            <person name="Ovchinnikova G."/>
            <person name="Pati A."/>
            <person name="Brambilla E."/>
            <person name="Chen A."/>
            <person name="Palaniappan K."/>
            <person name="Land M."/>
            <person name="Hauser L."/>
            <person name="Chang Y.J."/>
            <person name="Jeffries C.D."/>
            <person name="Rohde M."/>
            <person name="Sikorski J."/>
            <person name="Spring S."/>
            <person name="Goker M."/>
            <person name="Detter J.C."/>
            <person name="Woyke T."/>
            <person name="Bristow J."/>
            <person name="Eisen J.A."/>
            <person name="Markowitz V."/>
            <person name="Hugenholtz P."/>
            <person name="Kyrpides N.C."/>
            <person name="Klenk H.P."/>
        </authorList>
    </citation>
    <scope>NUCLEOTIDE SEQUENCE [LARGE SCALE GENOMIC DNA]</scope>
    <source>
        <strain evidence="3">DSM 12680 / TGB-C1</strain>
    </source>
</reference>
<proteinExistence type="predicted"/>
<reference evidence="3" key="1">
    <citation type="journal article" date="2010" name="Stand. Genomic Sci.">
        <title>Complete genome sequence of Syntrophothermus lipocalidus type strain (TGB-C1T).</title>
        <authorList>
            <consortium name="US DOE Joint Genome Institute (JGI-PGF)"/>
            <person name="Djao O."/>
            <person name="Zhang X."/>
            <person name="Lucas S."/>
            <person name="Lapidus A."/>
            <person name="Glavina Del Rio T."/>
            <person name="Nolan M."/>
            <person name="Tice H."/>
            <person name="Cheng J."/>
            <person name="Han C."/>
            <person name="Tapia R."/>
            <person name="Goodwin L."/>
            <person name="Pitluck S."/>
            <person name="Liolios K."/>
            <person name="Ivanova N."/>
            <person name="Mavromatis K."/>
            <person name="Mikhailova N."/>
            <person name="Ovchinnikova G."/>
            <person name="Pati A."/>
            <person name="Brambilla E."/>
            <person name="Chen A."/>
            <person name="Palaniappan K."/>
            <person name="Land M."/>
            <person name="Hauser L."/>
            <person name="Chang Y."/>
            <person name="Jeffries C."/>
            <person name="Rohde M."/>
            <person name="Sikorski J."/>
            <person name="Spring S."/>
            <person name="Goker M."/>
            <person name="Detter J."/>
            <person name="Woyke T."/>
            <person name="Bristow J."/>
            <person name="Eisen J."/>
            <person name="Markowitz V."/>
            <person name="Hugenholtz P."/>
            <person name="Kyrpides N."/>
            <person name="Klenk H."/>
        </authorList>
    </citation>
    <scope>NUCLEOTIDE SEQUENCE [LARGE SCALE GENOMIC DNA]</scope>
    <source>
        <strain evidence="3">DSM 12680 / TGB-C1</strain>
    </source>
</reference>
<evidence type="ECO:0008006" key="4">
    <source>
        <dbReference type="Google" id="ProtNLM"/>
    </source>
</evidence>
<gene>
    <name evidence="2" type="ordered locus">Slip_2289</name>
</gene>
<dbReference type="KEGG" id="slp:Slip_2289"/>
<evidence type="ECO:0000256" key="1">
    <source>
        <dbReference type="SAM" id="Phobius"/>
    </source>
</evidence>
<keyword evidence="3" id="KW-1185">Reference proteome</keyword>
<keyword evidence="1" id="KW-0472">Membrane</keyword>
<dbReference type="RefSeq" id="WP_013176432.1">
    <property type="nucleotide sequence ID" value="NC_014220.1"/>
</dbReference>
<dbReference type="EMBL" id="CP002048">
    <property type="protein sequence ID" value="ADI03030.1"/>
    <property type="molecule type" value="Genomic_DNA"/>
</dbReference>
<evidence type="ECO:0000313" key="3">
    <source>
        <dbReference type="Proteomes" id="UP000000378"/>
    </source>
</evidence>
<sequence length="106" mass="11502">MIWAGLITGLAVYTVNLFLVVLVLRKAEMLPEEEAPKYIAMRYYLRYAVLVVVLGVLVWLGGLQFALGTMGGLVLAKVILLAIGSQNKGLIARLIKGSNIDTPGEE</sequence>
<organism evidence="2 3">
    <name type="scientific">Syntrophothermus lipocalidus (strain DSM 12680 / TGB-C1)</name>
    <dbReference type="NCBI Taxonomy" id="643648"/>
    <lineage>
        <taxon>Bacteria</taxon>
        <taxon>Bacillati</taxon>
        <taxon>Bacillota</taxon>
        <taxon>Clostridia</taxon>
        <taxon>Eubacteriales</taxon>
        <taxon>Syntrophomonadaceae</taxon>
        <taxon>Syntrophothermus</taxon>
    </lineage>
</organism>
<accession>D7CJS5</accession>
<feature type="transmembrane region" description="Helical" evidence="1">
    <location>
        <begin position="6"/>
        <end position="24"/>
    </location>
</feature>
<dbReference type="HOGENOM" id="CLU_2221924_0_0_9"/>
<protein>
    <recommendedName>
        <fullName evidence="4">ATP synthase subunit I</fullName>
    </recommendedName>
</protein>
<name>D7CJS5_SYNLT</name>
<dbReference type="Proteomes" id="UP000000378">
    <property type="component" value="Chromosome"/>
</dbReference>
<keyword evidence="1" id="KW-0812">Transmembrane</keyword>
<dbReference type="AlphaFoldDB" id="D7CJS5"/>
<dbReference type="STRING" id="643648.Slip_2289"/>